<gene>
    <name evidence="4" type="primary">LOC111105400</name>
</gene>
<evidence type="ECO:0000313" key="3">
    <source>
        <dbReference type="Proteomes" id="UP000694844"/>
    </source>
</evidence>
<feature type="region of interest" description="Disordered" evidence="1">
    <location>
        <begin position="345"/>
        <end position="393"/>
    </location>
</feature>
<evidence type="ECO:0000313" key="4">
    <source>
        <dbReference type="RefSeq" id="XP_022295385.1"/>
    </source>
</evidence>
<dbReference type="Proteomes" id="UP000694844">
    <property type="component" value="Chromosome 7"/>
</dbReference>
<proteinExistence type="predicted"/>
<keyword evidence="2" id="KW-1133">Transmembrane helix</keyword>
<keyword evidence="2" id="KW-0472">Membrane</keyword>
<dbReference type="RefSeq" id="XP_022295385.1">
    <property type="nucleotide sequence ID" value="XM_022439677.1"/>
</dbReference>
<protein>
    <submittedName>
        <fullName evidence="4">Uncharacterized protein LOC111105400</fullName>
    </submittedName>
</protein>
<dbReference type="AlphaFoldDB" id="A0A8B8AW26"/>
<organism evidence="3 4">
    <name type="scientific">Crassostrea virginica</name>
    <name type="common">Eastern oyster</name>
    <dbReference type="NCBI Taxonomy" id="6565"/>
    <lineage>
        <taxon>Eukaryota</taxon>
        <taxon>Metazoa</taxon>
        <taxon>Spiralia</taxon>
        <taxon>Lophotrochozoa</taxon>
        <taxon>Mollusca</taxon>
        <taxon>Bivalvia</taxon>
        <taxon>Autobranchia</taxon>
        <taxon>Pteriomorphia</taxon>
        <taxon>Ostreida</taxon>
        <taxon>Ostreoidea</taxon>
        <taxon>Ostreidae</taxon>
        <taxon>Crassostrea</taxon>
    </lineage>
</organism>
<evidence type="ECO:0000256" key="2">
    <source>
        <dbReference type="SAM" id="Phobius"/>
    </source>
</evidence>
<dbReference type="GeneID" id="111105400"/>
<keyword evidence="2" id="KW-0812">Transmembrane</keyword>
<dbReference type="KEGG" id="cvn:111105400"/>
<reference evidence="4" key="1">
    <citation type="submission" date="2025-08" db="UniProtKB">
        <authorList>
            <consortium name="RefSeq"/>
        </authorList>
    </citation>
    <scope>IDENTIFICATION</scope>
    <source>
        <tissue evidence="4">Whole sample</tissue>
    </source>
</reference>
<keyword evidence="3" id="KW-1185">Reference proteome</keyword>
<accession>A0A8B8AW26</accession>
<name>A0A8B8AW26_CRAVI</name>
<dbReference type="OrthoDB" id="6210447at2759"/>
<evidence type="ECO:0000256" key="1">
    <source>
        <dbReference type="SAM" id="MobiDB-lite"/>
    </source>
</evidence>
<feature type="transmembrane region" description="Helical" evidence="2">
    <location>
        <begin position="259"/>
        <end position="286"/>
    </location>
</feature>
<sequence>MCFPDHLHDMMDAVSALVFMWIINVWVDGKCLGGVKNYTITRCDGSYKIGKQIFVNFKPMNQPCDCTLQASFSGELVVTARSDGYHECRNKVTVRTDAENEDFCCGRKYTSANTFNVVKYETVVNVKAMCTARYSSWDLPICLQINQNGGLGGIVHARCGHSTSSVTATTSATTTTAITATTATSTTAATKATATTLTATASTFKSQTSVQTFSTFYSEKPSSEIIRSEHTNTISITDMIITKNIHSSGNNLMEDPNNLIYTIVGAAAGGVVSLVLVLLIVILIIMNRENEQNKAKETDLAAYHKNRAFDENDGLPDNPLYHSNVAELVDEVGYSTIQKERLGLARTDEANKKKRDPNYDLQQNSKPIRDPDTSPMPIYAVPNKSATSRSEDNPVQAMYAQVSKQRKGSPQVSVQSANQDGFMFLEVGNIEAIVNQNTPDTKNENKDGVTYAEIRRN</sequence>